<dbReference type="OrthoDB" id="6157376at2"/>
<organism evidence="1 2">
    <name type="scientific">Metallibacterium scheffleri</name>
    <dbReference type="NCBI Taxonomy" id="993689"/>
    <lineage>
        <taxon>Bacteria</taxon>
        <taxon>Pseudomonadati</taxon>
        <taxon>Pseudomonadota</taxon>
        <taxon>Gammaproteobacteria</taxon>
        <taxon>Lysobacterales</taxon>
        <taxon>Rhodanobacteraceae</taxon>
        <taxon>Metallibacterium</taxon>
    </lineage>
</organism>
<evidence type="ECO:0000313" key="2">
    <source>
        <dbReference type="Proteomes" id="UP000307749"/>
    </source>
</evidence>
<name>A0A4S3KN58_9GAMM</name>
<dbReference type="EMBL" id="MWQO01000038">
    <property type="protein sequence ID" value="THD09534.1"/>
    <property type="molecule type" value="Genomic_DNA"/>
</dbReference>
<evidence type="ECO:0008006" key="3">
    <source>
        <dbReference type="Google" id="ProtNLM"/>
    </source>
</evidence>
<dbReference type="AlphaFoldDB" id="A0A4S3KN58"/>
<proteinExistence type="predicted"/>
<accession>A0A4S3KN58</accession>
<comment type="caution">
    <text evidence="1">The sequence shown here is derived from an EMBL/GenBank/DDBJ whole genome shotgun (WGS) entry which is preliminary data.</text>
</comment>
<dbReference type="STRING" id="993689.GCA_002077135_02767"/>
<evidence type="ECO:0000313" key="1">
    <source>
        <dbReference type="EMBL" id="THD09534.1"/>
    </source>
</evidence>
<sequence>MSALFAQQQALLQQQLQVLTRIESGLRYSLERLPKALAPGDLDNAEVLERLASINDRYTKLQDQLSAALRHAHAMIGERYRGFADVIDWAVRQDLIEQAEVWMELRALRNRLTHDYDLEAAAMPEVLQAIREATEILAGVILRLRSLGRRLGLLPANPHAP</sequence>
<keyword evidence="2" id="KW-1185">Reference proteome</keyword>
<dbReference type="SUPFAM" id="SSF81593">
    <property type="entry name" value="Nucleotidyltransferase substrate binding subunit/domain"/>
    <property type="match status" value="1"/>
</dbReference>
<gene>
    <name evidence="1" type="ORF">B1806_10710</name>
</gene>
<reference evidence="1 2" key="1">
    <citation type="submission" date="2017-02" db="EMBL/GenBank/DDBJ databases">
        <title>Whole genome sequencing of Metallibacterium scheffleri DSM 24874 (T).</title>
        <authorList>
            <person name="Kumar S."/>
            <person name="Patil P."/>
            <person name="Patil P.B."/>
        </authorList>
    </citation>
    <scope>NUCLEOTIDE SEQUENCE [LARGE SCALE GENOMIC DNA]</scope>
    <source>
        <strain evidence="1 2">DSM 24874</strain>
    </source>
</reference>
<dbReference type="Proteomes" id="UP000307749">
    <property type="component" value="Unassembled WGS sequence"/>
</dbReference>
<dbReference type="Gene3D" id="1.20.120.330">
    <property type="entry name" value="Nucleotidyltransferases domain 2"/>
    <property type="match status" value="1"/>
</dbReference>
<protein>
    <recommendedName>
        <fullName evidence="3">Toxin-antitoxin system antitoxin subunit</fullName>
    </recommendedName>
</protein>
<dbReference type="RefSeq" id="WP_081128649.1">
    <property type="nucleotide sequence ID" value="NZ_JALNYQ010000007.1"/>
</dbReference>